<dbReference type="AlphaFoldDB" id="C7HTF6"/>
<reference evidence="1 2" key="1">
    <citation type="submission" date="2009-08" db="EMBL/GenBank/DDBJ databases">
        <authorList>
            <person name="Muzny D."/>
            <person name="Qin X."/>
            <person name="Deng J."/>
            <person name="Jiang H."/>
            <person name="Liu Y."/>
            <person name="Qu J."/>
            <person name="Song X.-Z."/>
            <person name="Zhang L."/>
            <person name="Thornton R."/>
            <person name="Coyle M."/>
            <person name="Francisco L."/>
            <person name="Jackson L."/>
            <person name="Javaid M."/>
            <person name="Korchina V."/>
            <person name="Kovar C."/>
            <person name="Mata R."/>
            <person name="Mathew T."/>
            <person name="Ngo R."/>
            <person name="Nguyen L."/>
            <person name="Nguyen N."/>
            <person name="Okwuonu G."/>
            <person name="Ongeri F."/>
            <person name="Pham C."/>
            <person name="Simmons D."/>
            <person name="Wilczek-Boney K."/>
            <person name="Hale W."/>
            <person name="Jakkamsetti A."/>
            <person name="Pham P."/>
            <person name="Ruth R."/>
            <person name="San Lucas F."/>
            <person name="Warren J."/>
            <person name="Zhang J."/>
            <person name="Zhao Z."/>
            <person name="Zhou C."/>
            <person name="Zhu D."/>
            <person name="Lee S."/>
            <person name="Bess C."/>
            <person name="Blankenburg K."/>
            <person name="Forbes L."/>
            <person name="Fu Q."/>
            <person name="Gubbala S."/>
            <person name="Hirani K."/>
            <person name="Jayaseelan J.C."/>
            <person name="Lara F."/>
            <person name="Munidasa M."/>
            <person name="Palculict T."/>
            <person name="Patil S."/>
            <person name="Pu L.-L."/>
            <person name="Saada N."/>
            <person name="Tang L."/>
            <person name="Weissenberger G."/>
            <person name="Zhu Y."/>
            <person name="Hemphill L."/>
            <person name="Shang Y."/>
            <person name="Youmans B."/>
            <person name="Ayvaz T."/>
            <person name="Ross M."/>
            <person name="Santibanez J."/>
            <person name="Aqrawi P."/>
            <person name="Gross S."/>
            <person name="Joshi V."/>
            <person name="Fowler G."/>
            <person name="Nazareth L."/>
            <person name="Reid J."/>
            <person name="Worley K."/>
            <person name="Petrosino J."/>
            <person name="Highlander S."/>
            <person name="Gibbs R."/>
            <person name="Gibbs R."/>
        </authorList>
    </citation>
    <scope>NUCLEOTIDE SEQUENCE [LARGE SCALE GENOMIC DNA]</scope>
    <source>
        <strain evidence="1 2">ATCC 51170</strain>
    </source>
</reference>
<dbReference type="Proteomes" id="UP000003821">
    <property type="component" value="Unassembled WGS sequence"/>
</dbReference>
<dbReference type="eggNOG" id="COG4823">
    <property type="taxonomic scope" value="Bacteria"/>
</dbReference>
<dbReference type="HOGENOM" id="CLU_044962_4_0_9"/>
<proteinExistence type="predicted"/>
<protein>
    <recommendedName>
        <fullName evidence="3">Abi-like protein</fullName>
    </recommendedName>
</protein>
<evidence type="ECO:0000313" key="2">
    <source>
        <dbReference type="Proteomes" id="UP000003821"/>
    </source>
</evidence>
<gene>
    <name evidence="1" type="ORF">HMPREF0078_0557</name>
</gene>
<dbReference type="InterPro" id="IPR011664">
    <property type="entry name" value="Abi_system_AbiD/AbiF-like"/>
</dbReference>
<name>C7HTF6_9FIRM</name>
<dbReference type="Pfam" id="PF07751">
    <property type="entry name" value="Abi_2"/>
    <property type="match status" value="1"/>
</dbReference>
<comment type="caution">
    <text evidence="1">The sequence shown here is derived from an EMBL/GenBank/DDBJ whole genome shotgun (WGS) entry which is preliminary data.</text>
</comment>
<evidence type="ECO:0000313" key="1">
    <source>
        <dbReference type="EMBL" id="EEU13034.1"/>
    </source>
</evidence>
<evidence type="ECO:0008006" key="3">
    <source>
        <dbReference type="Google" id="ProtNLM"/>
    </source>
</evidence>
<sequence>MENENKKEIAKEFEVDYIYLESWIENLSYVRNICAHYGRLYGAKLTKTPKLYKEYLNQGISNNTIFASIINLKILANQEYYEKFYSDLLEIINKYGSVELKHLGFIEKWESIL</sequence>
<accession>C7HTF6</accession>
<keyword evidence="2" id="KW-1185">Reference proteome</keyword>
<organism evidence="1 2">
    <name type="scientific">Anaerococcus vaginalis ATCC 51170</name>
    <dbReference type="NCBI Taxonomy" id="655811"/>
    <lineage>
        <taxon>Bacteria</taxon>
        <taxon>Bacillati</taxon>
        <taxon>Bacillota</taxon>
        <taxon>Tissierellia</taxon>
        <taxon>Tissierellales</taxon>
        <taxon>Peptoniphilaceae</taxon>
        <taxon>Anaerococcus</taxon>
    </lineage>
</organism>
<dbReference type="EMBL" id="ACXU01000006">
    <property type="protein sequence ID" value="EEU13034.1"/>
    <property type="molecule type" value="Genomic_DNA"/>
</dbReference>